<reference evidence="1 2" key="1">
    <citation type="submission" date="2016-12" db="EMBL/GenBank/DDBJ databases">
        <title>Domibacillus antri genome sequencing.</title>
        <authorList>
            <person name="Verma A."/>
            <person name="Krishnamurthi S."/>
        </authorList>
    </citation>
    <scope>NUCLEOTIDE SEQUENCE [LARGE SCALE GENOMIC DNA]</scope>
    <source>
        <strain evidence="1 2">XD80</strain>
    </source>
</reference>
<protein>
    <submittedName>
        <fullName evidence="1">Uncharacterized protein</fullName>
    </submittedName>
</protein>
<dbReference type="Proteomes" id="UP000185568">
    <property type="component" value="Unassembled WGS sequence"/>
</dbReference>
<keyword evidence="2" id="KW-1185">Reference proteome</keyword>
<proteinExistence type="predicted"/>
<evidence type="ECO:0000313" key="2">
    <source>
        <dbReference type="Proteomes" id="UP000185568"/>
    </source>
</evidence>
<gene>
    <name evidence="1" type="ORF">BTO30_16120</name>
</gene>
<dbReference type="STRING" id="1714264.BTO30_16120"/>
<dbReference type="AlphaFoldDB" id="A0A1Q8Q1L3"/>
<sequence length="81" mass="9373">MFEIRNMRFVQLNRLGMESKYRTFYRPLGLETTYGQDFSEKVEEISVSYQTLNRYTVISKDDSSAGIIKGSMTLIGESSTR</sequence>
<name>A0A1Q8Q1L3_9BACI</name>
<accession>A0A1Q8Q1L3</accession>
<comment type="caution">
    <text evidence="1">The sequence shown here is derived from an EMBL/GenBank/DDBJ whole genome shotgun (WGS) entry which is preliminary data.</text>
</comment>
<organism evidence="1 2">
    <name type="scientific">Domibacillus antri</name>
    <dbReference type="NCBI Taxonomy" id="1714264"/>
    <lineage>
        <taxon>Bacteria</taxon>
        <taxon>Bacillati</taxon>
        <taxon>Bacillota</taxon>
        <taxon>Bacilli</taxon>
        <taxon>Bacillales</taxon>
        <taxon>Bacillaceae</taxon>
        <taxon>Domibacillus</taxon>
    </lineage>
</organism>
<dbReference type="EMBL" id="MSDU01000063">
    <property type="protein sequence ID" value="OLN21205.1"/>
    <property type="molecule type" value="Genomic_DNA"/>
</dbReference>
<evidence type="ECO:0000313" key="1">
    <source>
        <dbReference type="EMBL" id="OLN21205.1"/>
    </source>
</evidence>